<organism evidence="2">
    <name type="scientific">uncultured Nocardioides sp</name>
    <dbReference type="NCBI Taxonomy" id="198441"/>
    <lineage>
        <taxon>Bacteria</taxon>
        <taxon>Bacillati</taxon>
        <taxon>Actinomycetota</taxon>
        <taxon>Actinomycetes</taxon>
        <taxon>Propionibacteriales</taxon>
        <taxon>Nocardioidaceae</taxon>
        <taxon>Nocardioides</taxon>
        <taxon>environmental samples</taxon>
    </lineage>
</organism>
<feature type="non-terminal residue" evidence="2">
    <location>
        <position position="195"/>
    </location>
</feature>
<feature type="non-terminal residue" evidence="2">
    <location>
        <position position="1"/>
    </location>
</feature>
<sequence length="195" mass="21629">DERHGLSHHRRPRGRQGAGRLTFRAPGSDDARPAVPHGARVPRARQGDRPVRHLRPRRHRGRGPRRVRGHGGRDAGDPPVPRLHGGPAPGARPHRLRGVRRRRLPHLDRGGRRQGPAEACHGPARLRQAEGPDLRRAARQAARRAPRRLGEGGGRLRRGRSPLGRRRGRRRLTAEGQGLQEGPEGRGEGRRPDGL</sequence>
<feature type="compositionally biased region" description="Basic and acidic residues" evidence="1">
    <location>
        <begin position="127"/>
        <end position="136"/>
    </location>
</feature>
<feature type="compositionally biased region" description="Basic residues" evidence="1">
    <location>
        <begin position="155"/>
        <end position="171"/>
    </location>
</feature>
<dbReference type="EMBL" id="CADCUP010000108">
    <property type="protein sequence ID" value="CAA9390902.1"/>
    <property type="molecule type" value="Genomic_DNA"/>
</dbReference>
<feature type="compositionally biased region" description="Basic residues" evidence="1">
    <location>
        <begin position="92"/>
        <end position="104"/>
    </location>
</feature>
<protein>
    <submittedName>
        <fullName evidence="2">Uncharacterized protein</fullName>
    </submittedName>
</protein>
<dbReference type="AlphaFoldDB" id="A0A6J4NQI2"/>
<accession>A0A6J4NQI2</accession>
<feature type="compositionally biased region" description="Basic and acidic residues" evidence="1">
    <location>
        <begin position="183"/>
        <end position="195"/>
    </location>
</feature>
<feature type="compositionally biased region" description="Basic residues" evidence="1">
    <location>
        <begin position="52"/>
        <end position="70"/>
    </location>
</feature>
<name>A0A6J4NQI2_9ACTN</name>
<evidence type="ECO:0000256" key="1">
    <source>
        <dbReference type="SAM" id="MobiDB-lite"/>
    </source>
</evidence>
<proteinExistence type="predicted"/>
<reference evidence="2" key="1">
    <citation type="submission" date="2020-02" db="EMBL/GenBank/DDBJ databases">
        <authorList>
            <person name="Meier V. D."/>
        </authorList>
    </citation>
    <scope>NUCLEOTIDE SEQUENCE</scope>
    <source>
        <strain evidence="2">AVDCRST_MAG06</strain>
    </source>
</reference>
<feature type="region of interest" description="Disordered" evidence="1">
    <location>
        <begin position="1"/>
        <end position="195"/>
    </location>
</feature>
<feature type="compositionally biased region" description="Basic residues" evidence="1">
    <location>
        <begin position="1"/>
        <end position="14"/>
    </location>
</feature>
<feature type="compositionally biased region" description="Basic residues" evidence="1">
    <location>
        <begin position="137"/>
        <end position="147"/>
    </location>
</feature>
<evidence type="ECO:0000313" key="2">
    <source>
        <dbReference type="EMBL" id="CAA9390902.1"/>
    </source>
</evidence>
<gene>
    <name evidence="2" type="ORF">AVDCRST_MAG06-1577</name>
</gene>